<organism evidence="1">
    <name type="scientific">marine sediment metagenome</name>
    <dbReference type="NCBI Taxonomy" id="412755"/>
    <lineage>
        <taxon>unclassified sequences</taxon>
        <taxon>metagenomes</taxon>
        <taxon>ecological metagenomes</taxon>
    </lineage>
</organism>
<comment type="caution">
    <text evidence="1">The sequence shown here is derived from an EMBL/GenBank/DDBJ whole genome shotgun (WGS) entry which is preliminary data.</text>
</comment>
<name>X0TAM7_9ZZZZ</name>
<dbReference type="AlphaFoldDB" id="X0TAM7"/>
<proteinExistence type="predicted"/>
<dbReference type="SUPFAM" id="SSF51569">
    <property type="entry name" value="Aldolase"/>
    <property type="match status" value="1"/>
</dbReference>
<sequence length="133" mass="15050">MTDTQPTLKDLVGRLRESGRKCTLLGVGPVSEVVMRAAFEVCRRRACPAIFIASRNQVDLESLGHGYLMGGMDQQAFVRTLRRMQAEVGYEGPVYICRDHGGPWQRNMELDEEYPVERAMQIARESFRGDIEA</sequence>
<evidence type="ECO:0000313" key="1">
    <source>
        <dbReference type="EMBL" id="GAF90264.1"/>
    </source>
</evidence>
<gene>
    <name evidence="1" type="ORF">S01H1_25518</name>
</gene>
<reference evidence="1" key="1">
    <citation type="journal article" date="2014" name="Front. Microbiol.">
        <title>High frequency of phylogenetically diverse reductive dehalogenase-homologous genes in deep subseafloor sedimentary metagenomes.</title>
        <authorList>
            <person name="Kawai M."/>
            <person name="Futagami T."/>
            <person name="Toyoda A."/>
            <person name="Takaki Y."/>
            <person name="Nishi S."/>
            <person name="Hori S."/>
            <person name="Arai W."/>
            <person name="Tsubouchi T."/>
            <person name="Morono Y."/>
            <person name="Uchiyama I."/>
            <person name="Ito T."/>
            <person name="Fujiyama A."/>
            <person name="Inagaki F."/>
            <person name="Takami H."/>
        </authorList>
    </citation>
    <scope>NUCLEOTIDE SEQUENCE</scope>
    <source>
        <strain evidence="1">Expedition CK06-06</strain>
    </source>
</reference>
<dbReference type="Gene3D" id="3.20.20.70">
    <property type="entry name" value="Aldolase class I"/>
    <property type="match status" value="1"/>
</dbReference>
<dbReference type="InterPro" id="IPR013785">
    <property type="entry name" value="Aldolase_TIM"/>
</dbReference>
<dbReference type="EMBL" id="BARS01015421">
    <property type="protein sequence ID" value="GAF90264.1"/>
    <property type="molecule type" value="Genomic_DNA"/>
</dbReference>
<accession>X0TAM7</accession>
<protein>
    <submittedName>
        <fullName evidence="1">Uncharacterized protein</fullName>
    </submittedName>
</protein>
<feature type="non-terminal residue" evidence="1">
    <location>
        <position position="133"/>
    </location>
</feature>